<dbReference type="PANTHER" id="PTHR43280:SF34">
    <property type="entry name" value="ARAC-FAMILY TRANSCRIPTIONAL REGULATOR"/>
    <property type="match status" value="1"/>
</dbReference>
<name>A0A1G8RER2_9BACL</name>
<dbReference type="SUPFAM" id="SSF46689">
    <property type="entry name" value="Homeodomain-like"/>
    <property type="match status" value="2"/>
</dbReference>
<dbReference type="PROSITE" id="PS01124">
    <property type="entry name" value="HTH_ARAC_FAMILY_2"/>
    <property type="match status" value="1"/>
</dbReference>
<dbReference type="EMBL" id="FNDX01000012">
    <property type="protein sequence ID" value="SDJ15482.1"/>
    <property type="molecule type" value="Genomic_DNA"/>
</dbReference>
<evidence type="ECO:0000313" key="5">
    <source>
        <dbReference type="EMBL" id="SDJ15482.1"/>
    </source>
</evidence>
<protein>
    <submittedName>
        <fullName evidence="5">Transcriptional regulator, AraC family</fullName>
    </submittedName>
</protein>
<evidence type="ECO:0000313" key="6">
    <source>
        <dbReference type="Proteomes" id="UP000199050"/>
    </source>
</evidence>
<keyword evidence="6" id="KW-1185">Reference proteome</keyword>
<keyword evidence="3" id="KW-0804">Transcription</keyword>
<dbReference type="Gene3D" id="1.10.10.60">
    <property type="entry name" value="Homeodomain-like"/>
    <property type="match status" value="2"/>
</dbReference>
<dbReference type="STRING" id="1174501.SAMN05216192_11283"/>
<dbReference type="GO" id="GO:0003700">
    <property type="term" value="F:DNA-binding transcription factor activity"/>
    <property type="evidence" value="ECO:0007669"/>
    <property type="project" value="InterPro"/>
</dbReference>
<evidence type="ECO:0000256" key="2">
    <source>
        <dbReference type="ARBA" id="ARBA00023125"/>
    </source>
</evidence>
<dbReference type="AlphaFoldDB" id="A0A1G8RER2"/>
<dbReference type="SMART" id="SM00342">
    <property type="entry name" value="HTH_ARAC"/>
    <property type="match status" value="1"/>
</dbReference>
<keyword evidence="2" id="KW-0238">DNA-binding</keyword>
<dbReference type="PRINTS" id="PR00032">
    <property type="entry name" value="HTHARAC"/>
</dbReference>
<proteinExistence type="predicted"/>
<evidence type="ECO:0000259" key="4">
    <source>
        <dbReference type="PROSITE" id="PS01124"/>
    </source>
</evidence>
<dbReference type="InterPro" id="IPR018060">
    <property type="entry name" value="HTH_AraC"/>
</dbReference>
<feature type="domain" description="HTH araC/xylS-type" evidence="4">
    <location>
        <begin position="322"/>
        <end position="420"/>
    </location>
</feature>
<dbReference type="Pfam" id="PF12833">
    <property type="entry name" value="HTH_18"/>
    <property type="match status" value="1"/>
</dbReference>
<dbReference type="RefSeq" id="WP_167360667.1">
    <property type="nucleotide sequence ID" value="NZ_CBCSKY010000068.1"/>
</dbReference>
<organism evidence="5 6">
    <name type="scientific">Paenibacillus typhae</name>
    <dbReference type="NCBI Taxonomy" id="1174501"/>
    <lineage>
        <taxon>Bacteria</taxon>
        <taxon>Bacillati</taxon>
        <taxon>Bacillota</taxon>
        <taxon>Bacilli</taxon>
        <taxon>Bacillales</taxon>
        <taxon>Paenibacillaceae</taxon>
        <taxon>Paenibacillus</taxon>
    </lineage>
</organism>
<dbReference type="Proteomes" id="UP000199050">
    <property type="component" value="Unassembled WGS sequence"/>
</dbReference>
<gene>
    <name evidence="5" type="ORF">SAMN05216192_11283</name>
</gene>
<accession>A0A1G8RER2</accession>
<dbReference type="InterPro" id="IPR009057">
    <property type="entry name" value="Homeodomain-like_sf"/>
</dbReference>
<dbReference type="InterPro" id="IPR020449">
    <property type="entry name" value="Tscrpt_reg_AraC-type_HTH"/>
</dbReference>
<dbReference type="GO" id="GO:0043565">
    <property type="term" value="F:sequence-specific DNA binding"/>
    <property type="evidence" value="ECO:0007669"/>
    <property type="project" value="InterPro"/>
</dbReference>
<evidence type="ECO:0000256" key="1">
    <source>
        <dbReference type="ARBA" id="ARBA00023015"/>
    </source>
</evidence>
<dbReference type="PANTHER" id="PTHR43280">
    <property type="entry name" value="ARAC-FAMILY TRANSCRIPTIONAL REGULATOR"/>
    <property type="match status" value="1"/>
</dbReference>
<keyword evidence="1" id="KW-0805">Transcription regulation</keyword>
<sequence>MLGRIEGTGRISYICKLIYEAYRIPVFWLDTGGSVHLALPASFECRTPLQGSGSLLAEVTDHAAQQTGVQGCGVSSLPQLYTTGFLEQFILLRLPDGQPNSSGTVIIGPVLSAPITGDNAADLMRDYNLAPSQQERWLQYYRSLPVLSRTRWYHAALLLHTLVTGEELSVTDLLLAAPVQQSAEYAGDGPDLDLSYRRENEWLHHDPMLEREMFRFIAAGDKEGLLASQAAFSEERFGLLSKKSRLRSKKNLAVSSITLATRAAIEGGLFWEIAYTLSDFHIQHIEELNDIPAVDRAQTAALCDFADRVRDNRRSKHSRMSALCQNYIFNHLYEEITLGRLAEIAGLNPSYLSHLFKKETGLAVSDYIQRERIEEAKRLMTLPGITLSDIATRLHFNDQSYFTKVFKKFTGLTPRQFRQDLENFF</sequence>
<evidence type="ECO:0000256" key="3">
    <source>
        <dbReference type="ARBA" id="ARBA00023163"/>
    </source>
</evidence>
<reference evidence="6" key="1">
    <citation type="submission" date="2016-10" db="EMBL/GenBank/DDBJ databases">
        <authorList>
            <person name="Varghese N."/>
            <person name="Submissions S."/>
        </authorList>
    </citation>
    <scope>NUCLEOTIDE SEQUENCE [LARGE SCALE GENOMIC DNA]</scope>
    <source>
        <strain evidence="6">CGMCC 1.11012</strain>
    </source>
</reference>